<evidence type="ECO:0000256" key="9">
    <source>
        <dbReference type="HAMAP-Rule" id="MF_01148"/>
    </source>
</evidence>
<proteinExistence type="inferred from homology"/>
<dbReference type="PATRIC" id="fig|121290.4.peg.1343"/>
<keyword evidence="3 9" id="KW-1003">Cell membrane</keyword>
<feature type="transmembrane region" description="Helical" evidence="9">
    <location>
        <begin position="249"/>
        <end position="271"/>
    </location>
</feature>
<evidence type="ECO:0000256" key="2">
    <source>
        <dbReference type="ARBA" id="ARBA00010065"/>
    </source>
</evidence>
<dbReference type="GO" id="GO:0042158">
    <property type="term" value="P:lipoprotein biosynthetic process"/>
    <property type="evidence" value="ECO:0007669"/>
    <property type="project" value="UniProtKB-UniRule"/>
</dbReference>
<keyword evidence="5 9" id="KW-0812">Transmembrane</keyword>
<dbReference type="Pfam" id="PF20154">
    <property type="entry name" value="LNT_N"/>
    <property type="match status" value="1"/>
</dbReference>
<dbReference type="GO" id="GO:0016410">
    <property type="term" value="F:N-acyltransferase activity"/>
    <property type="evidence" value="ECO:0007669"/>
    <property type="project" value="UniProtKB-UniRule"/>
</dbReference>
<feature type="transmembrane region" description="Helical" evidence="9">
    <location>
        <begin position="125"/>
        <end position="146"/>
    </location>
</feature>
<keyword evidence="4 9" id="KW-0808">Transferase</keyword>
<dbReference type="Proteomes" id="UP000059074">
    <property type="component" value="Unassembled WGS sequence"/>
</dbReference>
<comment type="similarity">
    <text evidence="2 9">Belongs to the CN hydrolase family. Apolipoprotein N-acyltransferase subfamily.</text>
</comment>
<feature type="domain" description="CN hydrolase" evidence="10">
    <location>
        <begin position="292"/>
        <end position="553"/>
    </location>
</feature>
<dbReference type="Pfam" id="PF00795">
    <property type="entry name" value="CN_hydrolase"/>
    <property type="match status" value="1"/>
</dbReference>
<keyword evidence="12" id="KW-1185">Reference proteome</keyword>
<comment type="pathway">
    <text evidence="9">Protein modification; lipoprotein biosynthesis (N-acyl transfer).</text>
</comment>
<reference evidence="11 12" key="1">
    <citation type="submission" date="2015-10" db="EMBL/GenBank/DDBJ databases">
        <title>Transcriptomic analysis of a linuron degrading triple-species bacterial consortium.</title>
        <authorList>
            <person name="Albers P."/>
        </authorList>
    </citation>
    <scope>NUCLEOTIDE SEQUENCE [LARGE SCALE GENOMIC DNA]</scope>
    <source>
        <strain evidence="11 12">WDL6</strain>
    </source>
</reference>
<evidence type="ECO:0000256" key="6">
    <source>
        <dbReference type="ARBA" id="ARBA00022989"/>
    </source>
</evidence>
<comment type="subcellular location">
    <subcellularLocation>
        <location evidence="1 9">Cell membrane</location>
        <topology evidence="1 9">Multi-pass membrane protein</topology>
    </subcellularLocation>
</comment>
<gene>
    <name evidence="9" type="primary">lnt</name>
    <name evidence="11" type="ORF">APY04_2051</name>
</gene>
<feature type="transmembrane region" description="Helical" evidence="9">
    <location>
        <begin position="204"/>
        <end position="228"/>
    </location>
</feature>
<dbReference type="InterPro" id="IPR045378">
    <property type="entry name" value="LNT_N"/>
</dbReference>
<evidence type="ECO:0000256" key="1">
    <source>
        <dbReference type="ARBA" id="ARBA00004651"/>
    </source>
</evidence>
<feature type="transmembrane region" description="Helical" evidence="9">
    <location>
        <begin position="152"/>
        <end position="171"/>
    </location>
</feature>
<dbReference type="STRING" id="121290.APY04_2051"/>
<dbReference type="InterPro" id="IPR004563">
    <property type="entry name" value="Apolipo_AcylTrfase"/>
</dbReference>
<dbReference type="AlphaFoldDB" id="A0A120CV08"/>
<evidence type="ECO:0000256" key="7">
    <source>
        <dbReference type="ARBA" id="ARBA00023136"/>
    </source>
</evidence>
<keyword evidence="7 9" id="KW-0472">Membrane</keyword>
<dbReference type="UniPathway" id="UPA00666"/>
<dbReference type="RefSeq" id="WP_245281904.1">
    <property type="nucleotide sequence ID" value="NZ_LMTR01000066.1"/>
</dbReference>
<evidence type="ECO:0000313" key="11">
    <source>
        <dbReference type="EMBL" id="KWT67064.1"/>
    </source>
</evidence>
<keyword evidence="8 9" id="KW-0012">Acyltransferase</keyword>
<dbReference type="EC" id="2.3.1.269" evidence="9"/>
<keyword evidence="11" id="KW-0449">Lipoprotein</keyword>
<dbReference type="PROSITE" id="PS50263">
    <property type="entry name" value="CN_HYDROLASE"/>
    <property type="match status" value="1"/>
</dbReference>
<accession>A0A120CV08</accession>
<comment type="caution">
    <text evidence="11">The sequence shown here is derived from an EMBL/GenBank/DDBJ whole genome shotgun (WGS) entry which is preliminary data.</text>
</comment>
<sequence length="587" mass="62617">MASGQTRRGSGASGLPVRIVGALGWVAASVADLRGWRRAALLLVVGAISALAMAPFHVAAVLFITLPILVWSIDGVQPPQPGASIARWRLFRSAAAVGWWFGFGYFLVGLFWIGEAFLVEAEKFAWLLPFAVVMLPAGLALFMAAATGFARLLWGGGIARVLMLAVALGVTEWLRGHILTGFPWNVIGYALTWPAPLMQSASVLGIYGLTLLAVVIFAAPLVLIADAAKAVEPSPSATAASAGRSVNLISARAILAALAIAVGPIAVLHAVGTWRLADAPPAMLEGVRVRIVQASVPQRDKWRQDKQRQIFDDQLSLSLTGPTGRVDNLAGITHLIWPEAAMPFLPLEHPEALEAIGFMLPDTLHLLSGALRLARPEGGAELPRHGAAAREGFNSLMVFDGHGSLYALYDKIHLVPFGEYLPMQWLLESIGLEQLTRWRGGFSAGQQPRPLLQVPGLPPVSGLICYEAIFPAEVVQGATRPGLLVNVTNDGWFGDTTGPWQHFHQTRVRAVEEGLPIIRAANNGVSAVIDPQGRVVAMLGLNMRGVLDSDVPKAAASPIYARYGDGIFALLAALGFGVALMLRFPKR</sequence>
<evidence type="ECO:0000256" key="8">
    <source>
        <dbReference type="ARBA" id="ARBA00023315"/>
    </source>
</evidence>
<evidence type="ECO:0000313" key="12">
    <source>
        <dbReference type="Proteomes" id="UP000059074"/>
    </source>
</evidence>
<feature type="transmembrane region" description="Helical" evidence="9">
    <location>
        <begin position="178"/>
        <end position="198"/>
    </location>
</feature>
<name>A0A120CV08_HYPSL</name>
<evidence type="ECO:0000259" key="10">
    <source>
        <dbReference type="PROSITE" id="PS50263"/>
    </source>
</evidence>
<feature type="transmembrane region" description="Helical" evidence="9">
    <location>
        <begin position="93"/>
        <end position="113"/>
    </location>
</feature>
<comment type="function">
    <text evidence="9">Catalyzes the phospholipid dependent N-acylation of the N-terminal cysteine of apolipoprotein, the last step in lipoprotein maturation.</text>
</comment>
<dbReference type="Gene3D" id="3.60.110.10">
    <property type="entry name" value="Carbon-nitrogen hydrolase"/>
    <property type="match status" value="1"/>
</dbReference>
<dbReference type="EMBL" id="LMTR01000066">
    <property type="protein sequence ID" value="KWT67064.1"/>
    <property type="molecule type" value="Genomic_DNA"/>
</dbReference>
<dbReference type="InterPro" id="IPR003010">
    <property type="entry name" value="C-N_Hydrolase"/>
</dbReference>
<dbReference type="HAMAP" id="MF_01148">
    <property type="entry name" value="Lnt"/>
    <property type="match status" value="1"/>
</dbReference>
<evidence type="ECO:0000256" key="4">
    <source>
        <dbReference type="ARBA" id="ARBA00022679"/>
    </source>
</evidence>
<protein>
    <recommendedName>
        <fullName evidence="9">Apolipoprotein N-acyltransferase</fullName>
        <shortName evidence="9">ALP N-acyltransferase</shortName>
        <ecNumber evidence="9">2.3.1.269</ecNumber>
    </recommendedName>
</protein>
<dbReference type="NCBIfam" id="TIGR00546">
    <property type="entry name" value="lnt"/>
    <property type="match status" value="1"/>
</dbReference>
<keyword evidence="6 9" id="KW-1133">Transmembrane helix</keyword>
<dbReference type="SUPFAM" id="SSF56317">
    <property type="entry name" value="Carbon-nitrogen hydrolase"/>
    <property type="match status" value="1"/>
</dbReference>
<dbReference type="PANTHER" id="PTHR38686:SF1">
    <property type="entry name" value="APOLIPOPROTEIN N-ACYLTRANSFERASE"/>
    <property type="match status" value="1"/>
</dbReference>
<dbReference type="InterPro" id="IPR036526">
    <property type="entry name" value="C-N_Hydrolase_sf"/>
</dbReference>
<feature type="transmembrane region" description="Helical" evidence="9">
    <location>
        <begin position="566"/>
        <end position="584"/>
    </location>
</feature>
<dbReference type="PANTHER" id="PTHR38686">
    <property type="entry name" value="APOLIPOPROTEIN N-ACYLTRANSFERASE"/>
    <property type="match status" value="1"/>
</dbReference>
<evidence type="ECO:0000256" key="5">
    <source>
        <dbReference type="ARBA" id="ARBA00022692"/>
    </source>
</evidence>
<comment type="catalytic activity">
    <reaction evidence="9">
        <text>N-terminal S-1,2-diacyl-sn-glyceryl-L-cysteinyl-[lipoprotein] + a glycerophospholipid = N-acyl-S-1,2-diacyl-sn-glyceryl-L-cysteinyl-[lipoprotein] + a 2-acyl-sn-glycero-3-phospholipid + H(+)</text>
        <dbReference type="Rhea" id="RHEA:48228"/>
        <dbReference type="Rhea" id="RHEA-COMP:14681"/>
        <dbReference type="Rhea" id="RHEA-COMP:14684"/>
        <dbReference type="ChEBI" id="CHEBI:15378"/>
        <dbReference type="ChEBI" id="CHEBI:136912"/>
        <dbReference type="ChEBI" id="CHEBI:140656"/>
        <dbReference type="ChEBI" id="CHEBI:140657"/>
        <dbReference type="ChEBI" id="CHEBI:140660"/>
        <dbReference type="EC" id="2.3.1.269"/>
    </reaction>
</comment>
<dbReference type="GO" id="GO:0005886">
    <property type="term" value="C:plasma membrane"/>
    <property type="evidence" value="ECO:0007669"/>
    <property type="project" value="UniProtKB-SubCell"/>
</dbReference>
<dbReference type="CDD" id="cd07571">
    <property type="entry name" value="ALP_N-acyl_transferase"/>
    <property type="match status" value="1"/>
</dbReference>
<evidence type="ECO:0000256" key="3">
    <source>
        <dbReference type="ARBA" id="ARBA00022475"/>
    </source>
</evidence>
<feature type="transmembrane region" description="Helical" evidence="9">
    <location>
        <begin position="40"/>
        <end position="73"/>
    </location>
</feature>
<organism evidence="11 12">
    <name type="scientific">Hyphomicrobium sulfonivorans</name>
    <dbReference type="NCBI Taxonomy" id="121290"/>
    <lineage>
        <taxon>Bacteria</taxon>
        <taxon>Pseudomonadati</taxon>
        <taxon>Pseudomonadota</taxon>
        <taxon>Alphaproteobacteria</taxon>
        <taxon>Hyphomicrobiales</taxon>
        <taxon>Hyphomicrobiaceae</taxon>
        <taxon>Hyphomicrobium</taxon>
    </lineage>
</organism>